<dbReference type="Pfam" id="PF00324">
    <property type="entry name" value="AA_permease"/>
    <property type="match status" value="1"/>
</dbReference>
<evidence type="ECO:0000256" key="2">
    <source>
        <dbReference type="ARBA" id="ARBA00022692"/>
    </source>
</evidence>
<dbReference type="InterPro" id="IPR004841">
    <property type="entry name" value="AA-permease/SLC12A_dom"/>
</dbReference>
<feature type="transmembrane region" description="Helical" evidence="5">
    <location>
        <begin position="331"/>
        <end position="355"/>
    </location>
</feature>
<dbReference type="PIRSF" id="PIRSF006060">
    <property type="entry name" value="AA_transporter"/>
    <property type="match status" value="1"/>
</dbReference>
<feature type="transmembrane region" description="Helical" evidence="5">
    <location>
        <begin position="144"/>
        <end position="167"/>
    </location>
</feature>
<feature type="transmembrane region" description="Helical" evidence="5">
    <location>
        <begin position="453"/>
        <end position="471"/>
    </location>
</feature>
<evidence type="ECO:0000259" key="6">
    <source>
        <dbReference type="Pfam" id="PF00324"/>
    </source>
</evidence>
<dbReference type="GO" id="GO:0016020">
    <property type="term" value="C:membrane"/>
    <property type="evidence" value="ECO:0007669"/>
    <property type="project" value="UniProtKB-SubCell"/>
</dbReference>
<dbReference type="GO" id="GO:0055085">
    <property type="term" value="P:transmembrane transport"/>
    <property type="evidence" value="ECO:0007669"/>
    <property type="project" value="InterPro"/>
</dbReference>
<evidence type="ECO:0000256" key="1">
    <source>
        <dbReference type="ARBA" id="ARBA00004141"/>
    </source>
</evidence>
<gene>
    <name evidence="7" type="ORF">GKZ27_02005</name>
</gene>
<feature type="transmembrane region" description="Helical" evidence="5">
    <location>
        <begin position="251"/>
        <end position="276"/>
    </location>
</feature>
<evidence type="ECO:0000256" key="5">
    <source>
        <dbReference type="SAM" id="Phobius"/>
    </source>
</evidence>
<dbReference type="EMBL" id="WSRR01000003">
    <property type="protein sequence ID" value="MVX60245.1"/>
    <property type="molecule type" value="Genomic_DNA"/>
</dbReference>
<sequence>MSNNVKTIAGAPPKASASVAAAVGGAASVRAADPGKAARLSMSENNGEKVTKPTVATKQKNGDPFKQTLTVKDMVVWGLICMVPISPMAIYGGVFADSGGMPTLAFLIGFVAVLFSVFSFGIMIRHFPSSGSIFTYVSHVFGKAMGFIAGWLMLLQYLVSPALVYLIAAIAIHSMVPSIPILALCFAFLVIVGVVSVIGMKTAMVVNKVALVAQLVILALFVGFGVAFVVQHPETASFSPANVFDPDKFELGGTMSAVSLAVMSYVGFGAIATLTQEAKDPQHGPSRAMMVMAIVLCVLYVAQCFIATCVDPTGAGFAGDTDNAFYVVAKMAAGPWLMILCAVGVALAQGVFTAIAQQNSIAFVMFTMAKGGCLPKFMAKMNKRTNSPLNAVFFIIALSVVLTLIFHFSGINMNTVAKISNFGALSTYTMLNVGVIVFCWFQLKQRKGAKALFMHLIFPALGALVCFAIMLSVGEVALTVGVVFIIIGIIYYLVLTKVMHREINLG</sequence>
<keyword evidence="3 5" id="KW-1133">Transmembrane helix</keyword>
<accession>A0A6N8JK41</accession>
<feature type="transmembrane region" description="Helical" evidence="5">
    <location>
        <begin position="179"/>
        <end position="199"/>
    </location>
</feature>
<keyword evidence="4 5" id="KW-0472">Membrane</keyword>
<evidence type="ECO:0000313" key="7">
    <source>
        <dbReference type="EMBL" id="MVX60245.1"/>
    </source>
</evidence>
<feature type="domain" description="Amino acid permease/ SLC12A" evidence="6">
    <location>
        <begin position="77"/>
        <end position="473"/>
    </location>
</feature>
<dbReference type="PANTHER" id="PTHR42770">
    <property type="entry name" value="AMINO ACID TRANSPORTER-RELATED"/>
    <property type="match status" value="1"/>
</dbReference>
<evidence type="ECO:0000256" key="4">
    <source>
        <dbReference type="ARBA" id="ARBA00023136"/>
    </source>
</evidence>
<protein>
    <submittedName>
        <fullName evidence="7">Amino acid permease</fullName>
    </submittedName>
</protein>
<dbReference type="AlphaFoldDB" id="A0A6N8JK41"/>
<comment type="subcellular location">
    <subcellularLocation>
        <location evidence="1">Membrane</location>
        <topology evidence="1">Multi-pass membrane protein</topology>
    </subcellularLocation>
</comment>
<feature type="transmembrane region" description="Helical" evidence="5">
    <location>
        <begin position="477"/>
        <end position="495"/>
    </location>
</feature>
<feature type="transmembrane region" description="Helical" evidence="5">
    <location>
        <begin position="422"/>
        <end position="441"/>
    </location>
</feature>
<keyword evidence="8" id="KW-1185">Reference proteome</keyword>
<feature type="transmembrane region" description="Helical" evidence="5">
    <location>
        <begin position="211"/>
        <end position="230"/>
    </location>
</feature>
<feature type="transmembrane region" description="Helical" evidence="5">
    <location>
        <begin position="74"/>
        <end position="96"/>
    </location>
</feature>
<evidence type="ECO:0000313" key="8">
    <source>
        <dbReference type="Proteomes" id="UP000463388"/>
    </source>
</evidence>
<evidence type="ECO:0000256" key="3">
    <source>
        <dbReference type="ARBA" id="ARBA00022989"/>
    </source>
</evidence>
<dbReference type="OrthoDB" id="9762947at2"/>
<dbReference type="InterPro" id="IPR050367">
    <property type="entry name" value="APC_superfamily"/>
</dbReference>
<feature type="transmembrane region" description="Helical" evidence="5">
    <location>
        <begin position="288"/>
        <end position="310"/>
    </location>
</feature>
<dbReference type="Gene3D" id="1.20.1740.10">
    <property type="entry name" value="Amino acid/polyamine transporter I"/>
    <property type="match status" value="1"/>
</dbReference>
<dbReference type="Proteomes" id="UP000463388">
    <property type="component" value="Unassembled WGS sequence"/>
</dbReference>
<comment type="caution">
    <text evidence="7">The sequence shown here is derived from an EMBL/GenBank/DDBJ whole genome shotgun (WGS) entry which is preliminary data.</text>
</comment>
<dbReference type="RefSeq" id="WP_160344684.1">
    <property type="nucleotide sequence ID" value="NZ_WSRR01000003.1"/>
</dbReference>
<feature type="transmembrane region" description="Helical" evidence="5">
    <location>
        <begin position="391"/>
        <end position="410"/>
    </location>
</feature>
<organism evidence="7 8">
    <name type="scientific">Adlercreutzia mucosicola</name>
    <dbReference type="NCBI Taxonomy" id="580026"/>
    <lineage>
        <taxon>Bacteria</taxon>
        <taxon>Bacillati</taxon>
        <taxon>Actinomycetota</taxon>
        <taxon>Coriobacteriia</taxon>
        <taxon>Eggerthellales</taxon>
        <taxon>Eggerthellaceae</taxon>
        <taxon>Adlercreutzia</taxon>
    </lineage>
</organism>
<reference evidence="7 8" key="1">
    <citation type="submission" date="2019-12" db="EMBL/GenBank/DDBJ databases">
        <title>Microbes associate with the intestines of laboratory mice.</title>
        <authorList>
            <person name="Navarre W."/>
            <person name="Wong E."/>
        </authorList>
    </citation>
    <scope>NUCLEOTIDE SEQUENCE [LARGE SCALE GENOMIC DNA]</scope>
    <source>
        <strain evidence="7 8">NM66_B29</strain>
    </source>
</reference>
<feature type="transmembrane region" description="Helical" evidence="5">
    <location>
        <begin position="103"/>
        <end position="124"/>
    </location>
</feature>
<name>A0A6N8JK41_9ACTN</name>
<proteinExistence type="predicted"/>
<keyword evidence="2 5" id="KW-0812">Transmembrane</keyword>
<dbReference type="PANTHER" id="PTHR42770:SF16">
    <property type="entry name" value="AMINO ACID PERMEASE"/>
    <property type="match status" value="1"/>
</dbReference>